<dbReference type="InterPro" id="IPR024284">
    <property type="entry name" value="DUF3826"/>
</dbReference>
<evidence type="ECO:0000256" key="1">
    <source>
        <dbReference type="SAM" id="SignalP"/>
    </source>
</evidence>
<keyword evidence="1" id="KW-0732">Signal</keyword>
<sequence>MKKIYLLLVFIFCLNLSEIYAQIKTDPDDVSQRRAKSNQDQQAKAKEWVASLELKDEARITRVENVITTHLIAVRDWHNSHPYTQVPAGINPKTGDKLSELDRRMIAHSAKPDSIHQNFMEGLRKDLNEEQVIAILDKYTVGKVDFTMKGYHAIVPDLTDEEAQHIRGLLEEARERSVDYKNMEEISAIFEIYKTKAESYLNSNGRNWRQLYKDFVNKN</sequence>
<evidence type="ECO:0000313" key="2">
    <source>
        <dbReference type="EMBL" id="MCM8568446.1"/>
    </source>
</evidence>
<name>A0ABT0YY98_9FLAO</name>
<keyword evidence="3" id="KW-1185">Reference proteome</keyword>
<dbReference type="EMBL" id="JAMSCK010000001">
    <property type="protein sequence ID" value="MCM8568446.1"/>
    <property type="molecule type" value="Genomic_DNA"/>
</dbReference>
<dbReference type="Pfam" id="PF12875">
    <property type="entry name" value="DUF3826"/>
    <property type="match status" value="1"/>
</dbReference>
<evidence type="ECO:0000313" key="3">
    <source>
        <dbReference type="Proteomes" id="UP001155077"/>
    </source>
</evidence>
<organism evidence="2 3">
    <name type="scientific">Gramella jeungdoensis</name>
    <dbReference type="NCBI Taxonomy" id="708091"/>
    <lineage>
        <taxon>Bacteria</taxon>
        <taxon>Pseudomonadati</taxon>
        <taxon>Bacteroidota</taxon>
        <taxon>Flavobacteriia</taxon>
        <taxon>Flavobacteriales</taxon>
        <taxon>Flavobacteriaceae</taxon>
        <taxon>Christiangramia</taxon>
    </lineage>
</organism>
<feature type="chain" id="PRO_5047410792" evidence="1">
    <location>
        <begin position="22"/>
        <end position="219"/>
    </location>
</feature>
<comment type="caution">
    <text evidence="2">The sequence shown here is derived from an EMBL/GenBank/DDBJ whole genome shotgun (WGS) entry which is preliminary data.</text>
</comment>
<gene>
    <name evidence="2" type="ORF">NE848_03600</name>
</gene>
<accession>A0ABT0YY98</accession>
<protein>
    <submittedName>
        <fullName evidence="2">DUF3826 domain-containing protein</fullName>
    </submittedName>
</protein>
<dbReference type="Proteomes" id="UP001155077">
    <property type="component" value="Unassembled WGS sequence"/>
</dbReference>
<reference evidence="2" key="1">
    <citation type="submission" date="2022-06" db="EMBL/GenBank/DDBJ databases">
        <title>Gramella sediminis sp. nov., isolated from deep-sea sediment of the Indian Ocean.</title>
        <authorList>
            <person name="Yang L."/>
        </authorList>
    </citation>
    <scope>NUCLEOTIDE SEQUENCE</scope>
    <source>
        <strain evidence="2">HMD3159</strain>
    </source>
</reference>
<dbReference type="RefSeq" id="WP_252110840.1">
    <property type="nucleotide sequence ID" value="NZ_JAMSCK010000001.1"/>
</dbReference>
<feature type="signal peptide" evidence="1">
    <location>
        <begin position="1"/>
        <end position="21"/>
    </location>
</feature>
<proteinExistence type="predicted"/>